<feature type="region of interest" description="Disordered" evidence="1">
    <location>
        <begin position="1"/>
        <end position="50"/>
    </location>
</feature>
<proteinExistence type="predicted"/>
<dbReference type="EMBL" id="KZ824281">
    <property type="protein sequence ID" value="RAL12860.1"/>
    <property type="molecule type" value="Genomic_DNA"/>
</dbReference>
<dbReference type="VEuPathDB" id="FungiDB:BO97DRAFT_405131"/>
<evidence type="ECO:0000313" key="3">
    <source>
        <dbReference type="Proteomes" id="UP000248961"/>
    </source>
</evidence>
<organism evidence="2 3">
    <name type="scientific">Aspergillus homomorphus (strain CBS 101889)</name>
    <dbReference type="NCBI Taxonomy" id="1450537"/>
    <lineage>
        <taxon>Eukaryota</taxon>
        <taxon>Fungi</taxon>
        <taxon>Dikarya</taxon>
        <taxon>Ascomycota</taxon>
        <taxon>Pezizomycotina</taxon>
        <taxon>Eurotiomycetes</taxon>
        <taxon>Eurotiomycetidae</taxon>
        <taxon>Eurotiales</taxon>
        <taxon>Aspergillaceae</taxon>
        <taxon>Aspergillus</taxon>
        <taxon>Aspergillus subgen. Circumdati</taxon>
    </lineage>
</organism>
<protein>
    <submittedName>
        <fullName evidence="2">Uncharacterized protein</fullName>
    </submittedName>
</protein>
<evidence type="ECO:0000313" key="2">
    <source>
        <dbReference type="EMBL" id="RAL12860.1"/>
    </source>
</evidence>
<name>A0A395HYI8_ASPHC</name>
<dbReference type="OrthoDB" id="4222321at2759"/>
<gene>
    <name evidence="2" type="ORF">BO97DRAFT_405131</name>
</gene>
<feature type="compositionally biased region" description="Basic and acidic residues" evidence="1">
    <location>
        <begin position="41"/>
        <end position="50"/>
    </location>
</feature>
<dbReference type="Proteomes" id="UP000248961">
    <property type="component" value="Unassembled WGS sequence"/>
</dbReference>
<accession>A0A395HYI8</accession>
<reference evidence="2 3" key="1">
    <citation type="submission" date="2018-02" db="EMBL/GenBank/DDBJ databases">
        <title>The genomes of Aspergillus section Nigri reveals drivers in fungal speciation.</title>
        <authorList>
            <consortium name="DOE Joint Genome Institute"/>
            <person name="Vesth T.C."/>
            <person name="Nybo J."/>
            <person name="Theobald S."/>
            <person name="Brandl J."/>
            <person name="Frisvad J.C."/>
            <person name="Nielsen K.F."/>
            <person name="Lyhne E.K."/>
            <person name="Kogle M.E."/>
            <person name="Kuo A."/>
            <person name="Riley R."/>
            <person name="Clum A."/>
            <person name="Nolan M."/>
            <person name="Lipzen A."/>
            <person name="Salamov A."/>
            <person name="Henrissat B."/>
            <person name="Wiebenga A."/>
            <person name="De vries R.P."/>
            <person name="Grigoriev I.V."/>
            <person name="Mortensen U.H."/>
            <person name="Andersen M.R."/>
            <person name="Baker S.E."/>
        </authorList>
    </citation>
    <scope>NUCLEOTIDE SEQUENCE [LARGE SCALE GENOMIC DNA]</scope>
    <source>
        <strain evidence="2 3">CBS 101889</strain>
    </source>
</reference>
<evidence type="ECO:0000256" key="1">
    <source>
        <dbReference type="SAM" id="MobiDB-lite"/>
    </source>
</evidence>
<dbReference type="GeneID" id="37199409"/>
<dbReference type="AlphaFoldDB" id="A0A395HYI8"/>
<sequence length="75" mass="8478">MAATGNDPGLPSSEDNTKDEEMLKQYRFAPAHNDPYSLPRRSNDREAHRRELEEKIAQIHAVLGRLPEKGEAGKH</sequence>
<keyword evidence="3" id="KW-1185">Reference proteome</keyword>
<feature type="compositionally biased region" description="Basic and acidic residues" evidence="1">
    <location>
        <begin position="15"/>
        <end position="24"/>
    </location>
</feature>
<dbReference type="RefSeq" id="XP_025552014.1">
    <property type="nucleotide sequence ID" value="XM_025695120.1"/>
</dbReference>